<protein>
    <submittedName>
        <fullName evidence="1">Uncharacterized protein</fullName>
    </submittedName>
</protein>
<reference evidence="1 2" key="1">
    <citation type="submission" date="2015-07" db="EMBL/GenBank/DDBJ databases">
        <authorList>
            <consortium name="Pathogen Informatics"/>
        </authorList>
    </citation>
    <scope>NUCLEOTIDE SEQUENCE [LARGE SCALE GENOMIC DNA]</scope>
    <source>
        <strain evidence="1 2">A316</strain>
    </source>
</reference>
<organism evidence="1 2">
    <name type="scientific">Vibrio cholerae</name>
    <dbReference type="NCBI Taxonomy" id="666"/>
    <lineage>
        <taxon>Bacteria</taxon>
        <taxon>Pseudomonadati</taxon>
        <taxon>Pseudomonadota</taxon>
        <taxon>Gammaproteobacteria</taxon>
        <taxon>Vibrionales</taxon>
        <taxon>Vibrionaceae</taxon>
        <taxon>Vibrio</taxon>
    </lineage>
</organism>
<evidence type="ECO:0000313" key="1">
    <source>
        <dbReference type="EMBL" id="CSD64054.1"/>
    </source>
</evidence>
<dbReference type="EMBL" id="CWQY01000237">
    <property type="protein sequence ID" value="CSD64054.1"/>
    <property type="molecule type" value="Genomic_DNA"/>
</dbReference>
<gene>
    <name evidence="1" type="ORF">ERS013200_04475</name>
</gene>
<dbReference type="AlphaFoldDB" id="A0A656B0A4"/>
<accession>A0A656B0A4</accession>
<evidence type="ECO:0000313" key="2">
    <source>
        <dbReference type="Proteomes" id="UP000041770"/>
    </source>
</evidence>
<proteinExistence type="predicted"/>
<dbReference type="Proteomes" id="UP000041770">
    <property type="component" value="Unassembled WGS sequence"/>
</dbReference>
<name>A0A656B0A4_VIBCL</name>
<sequence length="73" mass="9126">MTHDGHDWRTGNFFELVITIRQNRFFQLIFLTQNHFVTHFFRYQLSSFLVNHLVNGRHRAHFHHHFDDFCRFH</sequence>